<dbReference type="GO" id="GO:0016616">
    <property type="term" value="F:oxidoreductase activity, acting on the CH-OH group of donors, NAD or NADP as acceptor"/>
    <property type="evidence" value="ECO:0007669"/>
    <property type="project" value="TreeGrafter"/>
</dbReference>
<organism evidence="3 4">
    <name type="scientific">Flavilitoribacter nigricans (strain ATCC 23147 / DSM 23189 / NBRC 102662 / NCIMB 1420 / SS-2)</name>
    <name type="common">Lewinella nigricans</name>
    <dbReference type="NCBI Taxonomy" id="1122177"/>
    <lineage>
        <taxon>Bacteria</taxon>
        <taxon>Pseudomonadati</taxon>
        <taxon>Bacteroidota</taxon>
        <taxon>Saprospiria</taxon>
        <taxon>Saprospirales</taxon>
        <taxon>Lewinellaceae</taxon>
        <taxon>Flavilitoribacter</taxon>
    </lineage>
</organism>
<protein>
    <submittedName>
        <fullName evidence="3">Diaminohydroxyphosphoribosylaminopyrimidine deaminase</fullName>
    </submittedName>
</protein>
<evidence type="ECO:0000259" key="2">
    <source>
        <dbReference type="Pfam" id="PF01370"/>
    </source>
</evidence>
<dbReference type="InterPro" id="IPR036291">
    <property type="entry name" value="NAD(P)-bd_dom_sf"/>
</dbReference>
<proteinExistence type="predicted"/>
<evidence type="ECO:0000313" key="3">
    <source>
        <dbReference type="EMBL" id="PHN06096.1"/>
    </source>
</evidence>
<dbReference type="InterPro" id="IPR050425">
    <property type="entry name" value="NAD(P)_dehydrat-like"/>
</dbReference>
<dbReference type="RefSeq" id="WP_099150690.1">
    <property type="nucleotide sequence ID" value="NZ_PDUD01000019.1"/>
</dbReference>
<reference evidence="3 4" key="1">
    <citation type="submission" date="2017-10" db="EMBL/GenBank/DDBJ databases">
        <title>The draft genome sequence of Lewinella nigricans NBRC 102662.</title>
        <authorList>
            <person name="Wang K."/>
        </authorList>
    </citation>
    <scope>NUCLEOTIDE SEQUENCE [LARGE SCALE GENOMIC DNA]</scope>
    <source>
        <strain evidence="3 4">NBRC 102662</strain>
    </source>
</reference>
<gene>
    <name evidence="3" type="ORF">CRP01_14095</name>
</gene>
<dbReference type="SUPFAM" id="SSF51735">
    <property type="entry name" value="NAD(P)-binding Rossmann-fold domains"/>
    <property type="match status" value="1"/>
</dbReference>
<evidence type="ECO:0000256" key="1">
    <source>
        <dbReference type="ARBA" id="ARBA00023002"/>
    </source>
</evidence>
<name>A0A2D0NCJ6_FLAN2</name>
<dbReference type="OrthoDB" id="9778052at2"/>
<keyword evidence="4" id="KW-1185">Reference proteome</keyword>
<accession>A0A2D0NCJ6</accession>
<dbReference type="Proteomes" id="UP000223913">
    <property type="component" value="Unassembled WGS sequence"/>
</dbReference>
<dbReference type="Gene3D" id="3.40.50.720">
    <property type="entry name" value="NAD(P)-binding Rossmann-like Domain"/>
    <property type="match status" value="1"/>
</dbReference>
<keyword evidence="1" id="KW-0560">Oxidoreductase</keyword>
<evidence type="ECO:0000313" key="4">
    <source>
        <dbReference type="Proteomes" id="UP000223913"/>
    </source>
</evidence>
<dbReference type="InterPro" id="IPR001509">
    <property type="entry name" value="Epimerase_deHydtase"/>
</dbReference>
<dbReference type="AlphaFoldDB" id="A0A2D0NCJ6"/>
<dbReference type="EMBL" id="PDUD01000019">
    <property type="protein sequence ID" value="PHN06096.1"/>
    <property type="molecule type" value="Genomic_DNA"/>
</dbReference>
<dbReference type="Pfam" id="PF01370">
    <property type="entry name" value="Epimerase"/>
    <property type="match status" value="1"/>
</dbReference>
<dbReference type="PANTHER" id="PTHR10366:SF812">
    <property type="entry name" value="VPS9 DOMAIN-CONTAINING PROTEIN"/>
    <property type="match status" value="1"/>
</dbReference>
<dbReference type="PANTHER" id="PTHR10366">
    <property type="entry name" value="NAD DEPENDENT EPIMERASE/DEHYDRATASE"/>
    <property type="match status" value="1"/>
</dbReference>
<dbReference type="FunFam" id="3.40.50.720:FF:000336">
    <property type="entry name" value="Aldehyde reductase"/>
    <property type="match status" value="1"/>
</dbReference>
<comment type="caution">
    <text evidence="3">The sequence shown here is derived from an EMBL/GenBank/DDBJ whole genome shotgun (WGS) entry which is preliminary data.</text>
</comment>
<sequence>MSQIDRSKPVMVTGATGYVAGWLVKKLLEEGFTVHAAVRDPGKKEKTVHLDEIADRSPGTIKYFKSDLLKPGSYAEAMAGCELVYHTASPFTTDVDDPQRDLIEPAVKGTENVLLTATKTPSVKRVVVTSSCAAIYTDASEVQDTPNGAFTEAIWNTTASLDYQPYSYSKTLAEKKAWEIAESQSQWDLVTINPALVMGPPLNPHATTSESFNILKQMGDGTFKSGAPKLGCGFVDVRDVAEAHYRAGFTPAADGRYITVGHNTDFFEMSQTLLPKFGEDYPLPKSAAPKWLLWLIGPFINKSLSRKFISNNVNVEWKADTSKIRRELDMEFRPIQETMEDAFQVLVDNNIV</sequence>
<feature type="domain" description="NAD-dependent epimerase/dehydratase" evidence="2">
    <location>
        <begin position="10"/>
        <end position="251"/>
    </location>
</feature>